<evidence type="ECO:0000313" key="6">
    <source>
        <dbReference type="Proteomes" id="UP000539265"/>
    </source>
</evidence>
<dbReference type="InterPro" id="IPR011004">
    <property type="entry name" value="Trimer_LpxA-like_sf"/>
</dbReference>
<dbReference type="InterPro" id="IPR001451">
    <property type="entry name" value="Hexapep"/>
</dbReference>
<dbReference type="GO" id="GO:0008374">
    <property type="term" value="F:O-acyltransferase activity"/>
    <property type="evidence" value="ECO:0007669"/>
    <property type="project" value="TreeGrafter"/>
</dbReference>
<accession>A0A839S8R4</accession>
<sequence>MTIFSFLYRSFKAVFEYIYRVFSSVVTIIKLNGNQVNYGLGLVSRGIPQIEVNSKGKMSIGINFRMNNGNRYNKIGRQRPCLFVVSPNAVLSIGNNTGMSGTTIVCRQKVTIGDHVKIGGNTVIYDTDFHSLDPSLRRDRFTDAGNTSNAEVIIGNDVFIGAHSTILKGVTIGEGAVIGAASLVAKSIPAYEIWAGNPARFLKKVNNVQVENKTLVYNK</sequence>
<evidence type="ECO:0000313" key="5">
    <source>
        <dbReference type="EMBL" id="MBB3054365.1"/>
    </source>
</evidence>
<proteinExistence type="inferred from homology"/>
<reference evidence="5" key="1">
    <citation type="submission" date="2020-08" db="EMBL/GenBank/DDBJ databases">
        <title>Genomic Encyclopedia of Type Strains, Phase III (KMG-III): the genomes of soil and plant-associated and newly described type strains.</title>
        <authorList>
            <person name="Whitman W."/>
        </authorList>
    </citation>
    <scope>NUCLEOTIDE SEQUENCE [LARGE SCALE GENOMIC DNA]</scope>
    <source>
        <strain evidence="5">CECT 8628</strain>
    </source>
</reference>
<dbReference type="Pfam" id="PF00132">
    <property type="entry name" value="Hexapep"/>
    <property type="match status" value="1"/>
</dbReference>
<keyword evidence="3" id="KW-0677">Repeat</keyword>
<evidence type="ECO:0000256" key="2">
    <source>
        <dbReference type="ARBA" id="ARBA00022679"/>
    </source>
</evidence>
<gene>
    <name evidence="5" type="ORF">FHS11_000775</name>
</gene>
<dbReference type="RefSeq" id="WP_096357068.1">
    <property type="nucleotide sequence ID" value="NZ_AP017313.1"/>
</dbReference>
<dbReference type="AlphaFoldDB" id="A0A839S8R4"/>
<dbReference type="PANTHER" id="PTHR23416:SF23">
    <property type="entry name" value="ACETYLTRANSFERASE C18B11.09C-RELATED"/>
    <property type="match status" value="1"/>
</dbReference>
<dbReference type="InterPro" id="IPR018357">
    <property type="entry name" value="Hexapep_transf_CS"/>
</dbReference>
<organism evidence="5 6">
    <name type="scientific">Mucilaginibacter gotjawali</name>
    <dbReference type="NCBI Taxonomy" id="1550579"/>
    <lineage>
        <taxon>Bacteria</taxon>
        <taxon>Pseudomonadati</taxon>
        <taxon>Bacteroidota</taxon>
        <taxon>Sphingobacteriia</taxon>
        <taxon>Sphingobacteriales</taxon>
        <taxon>Sphingobacteriaceae</taxon>
        <taxon>Mucilaginibacter</taxon>
    </lineage>
</organism>
<keyword evidence="2" id="KW-0808">Transferase</keyword>
<dbReference type="EMBL" id="JACHWX010000002">
    <property type="protein sequence ID" value="MBB3054365.1"/>
    <property type="molecule type" value="Genomic_DNA"/>
</dbReference>
<dbReference type="PANTHER" id="PTHR23416">
    <property type="entry name" value="SIALIC ACID SYNTHASE-RELATED"/>
    <property type="match status" value="1"/>
</dbReference>
<dbReference type="OrthoDB" id="9801697at2"/>
<dbReference type="Gene3D" id="2.160.10.10">
    <property type="entry name" value="Hexapeptide repeat proteins"/>
    <property type="match status" value="1"/>
</dbReference>
<comment type="similarity">
    <text evidence="1">Belongs to the transferase hexapeptide repeat family.</text>
</comment>
<dbReference type="PROSITE" id="PS00101">
    <property type="entry name" value="HEXAPEP_TRANSFERASES"/>
    <property type="match status" value="1"/>
</dbReference>
<dbReference type="InterPro" id="IPR051159">
    <property type="entry name" value="Hexapeptide_acetyltransf"/>
</dbReference>
<evidence type="ECO:0000256" key="1">
    <source>
        <dbReference type="ARBA" id="ARBA00007274"/>
    </source>
</evidence>
<evidence type="ECO:0000256" key="3">
    <source>
        <dbReference type="ARBA" id="ARBA00022737"/>
    </source>
</evidence>
<name>A0A839S8R4_9SPHI</name>
<comment type="caution">
    <text evidence="5">The sequence shown here is derived from an EMBL/GenBank/DDBJ whole genome shotgun (WGS) entry which is preliminary data.</text>
</comment>
<evidence type="ECO:0000256" key="4">
    <source>
        <dbReference type="ARBA" id="ARBA00023315"/>
    </source>
</evidence>
<dbReference type="CDD" id="cd04647">
    <property type="entry name" value="LbH_MAT_like"/>
    <property type="match status" value="1"/>
</dbReference>
<dbReference type="Proteomes" id="UP000539265">
    <property type="component" value="Unassembled WGS sequence"/>
</dbReference>
<keyword evidence="6" id="KW-1185">Reference proteome</keyword>
<protein>
    <submittedName>
        <fullName evidence="5">Acyl-[acyl carrier protein]--UDP-N-acetylglucosamine O-acyltransferase</fullName>
    </submittedName>
</protein>
<dbReference type="SUPFAM" id="SSF51161">
    <property type="entry name" value="Trimeric LpxA-like enzymes"/>
    <property type="match status" value="1"/>
</dbReference>
<keyword evidence="4" id="KW-0012">Acyltransferase</keyword>